<dbReference type="AlphaFoldDB" id="A0AAD5V4Y6"/>
<evidence type="ECO:0000259" key="1">
    <source>
        <dbReference type="PROSITE" id="PS50181"/>
    </source>
</evidence>
<name>A0AAD5V4Y6_9APHY</name>
<evidence type="ECO:0000313" key="3">
    <source>
        <dbReference type="Proteomes" id="UP001212997"/>
    </source>
</evidence>
<feature type="domain" description="F-box" evidence="1">
    <location>
        <begin position="11"/>
        <end position="63"/>
    </location>
</feature>
<sequence>MPLGTETSLASVTINHLPVELLVEIIRELHRQPSLRPPWYHTTFVCRRWRAVVLGYAPFWTTIETTNLEQAKAYLERSKVAPLDLSIDDFPPEEDQRQILASLLSPHLHQVEVLRVKVQHAEEVIQAQYLGSSFPILKSLYILSSWYDINYEVDLPLHAPRLRNLQVNRATLDWQSTLYKNLESLTLYHAFRAPPTLHQFLDILEACPSLSSLEIDGFELDTPLPQEYRSIRLSHLNLCDISGKQSHVAALLPHIDLPSCELFALRFMPPDRAQKSENLWVLPQDTNSRFPFIRQLVDAQIISEKPSSIDYNPYPVNITLTPEDSWMPMFTVSFPALISGLRPIIFDSATAFIQSFDITVLRVEYDLTHVSHDTWLATLLSLPRLESLSVTGRTNDDDESLCVANLYMALYAECPRQQVACPRLDELYLASLKFNLIIASLLHSALKLRSLLGSRLQILSIDDWSPMGDVKPVWPDFSDVVDEFTETERLSNVI</sequence>
<dbReference type="InterPro" id="IPR032675">
    <property type="entry name" value="LRR_dom_sf"/>
</dbReference>
<dbReference type="EMBL" id="JANAWD010000266">
    <property type="protein sequence ID" value="KAJ3482580.1"/>
    <property type="molecule type" value="Genomic_DNA"/>
</dbReference>
<dbReference type="PANTHER" id="PTHR38926:SF5">
    <property type="entry name" value="F-BOX AND LEUCINE-RICH REPEAT PROTEIN 6"/>
    <property type="match status" value="1"/>
</dbReference>
<keyword evidence="3" id="KW-1185">Reference proteome</keyword>
<comment type="caution">
    <text evidence="2">The sequence shown here is derived from an EMBL/GenBank/DDBJ whole genome shotgun (WGS) entry which is preliminary data.</text>
</comment>
<reference evidence="2" key="1">
    <citation type="submission" date="2022-07" db="EMBL/GenBank/DDBJ databases">
        <title>Genome Sequence of Physisporinus lineatus.</title>
        <authorList>
            <person name="Buettner E."/>
        </authorList>
    </citation>
    <scope>NUCLEOTIDE SEQUENCE</scope>
    <source>
        <strain evidence="2">VT162</strain>
    </source>
</reference>
<evidence type="ECO:0000313" key="2">
    <source>
        <dbReference type="EMBL" id="KAJ3482580.1"/>
    </source>
</evidence>
<dbReference type="SUPFAM" id="SSF52047">
    <property type="entry name" value="RNI-like"/>
    <property type="match status" value="1"/>
</dbReference>
<dbReference type="PROSITE" id="PS50181">
    <property type="entry name" value="FBOX"/>
    <property type="match status" value="1"/>
</dbReference>
<dbReference type="Gene3D" id="3.80.10.10">
    <property type="entry name" value="Ribonuclease Inhibitor"/>
    <property type="match status" value="1"/>
</dbReference>
<dbReference type="PANTHER" id="PTHR38926">
    <property type="entry name" value="F-BOX DOMAIN CONTAINING PROTEIN, EXPRESSED"/>
    <property type="match status" value="1"/>
</dbReference>
<accession>A0AAD5V4Y6</accession>
<organism evidence="2 3">
    <name type="scientific">Meripilus lineatus</name>
    <dbReference type="NCBI Taxonomy" id="2056292"/>
    <lineage>
        <taxon>Eukaryota</taxon>
        <taxon>Fungi</taxon>
        <taxon>Dikarya</taxon>
        <taxon>Basidiomycota</taxon>
        <taxon>Agaricomycotina</taxon>
        <taxon>Agaricomycetes</taxon>
        <taxon>Polyporales</taxon>
        <taxon>Meripilaceae</taxon>
        <taxon>Meripilus</taxon>
    </lineage>
</organism>
<dbReference type="Proteomes" id="UP001212997">
    <property type="component" value="Unassembled WGS sequence"/>
</dbReference>
<proteinExistence type="predicted"/>
<dbReference type="InterPro" id="IPR001810">
    <property type="entry name" value="F-box_dom"/>
</dbReference>
<protein>
    <recommendedName>
        <fullName evidence="1">F-box domain-containing protein</fullName>
    </recommendedName>
</protein>
<gene>
    <name evidence="2" type="ORF">NLI96_g6887</name>
</gene>